<reference evidence="3 4" key="1">
    <citation type="submission" date="2020-05" db="EMBL/GenBank/DDBJ databases">
        <title>Draft genome sequence of Mycobacterium hippocampi DL, isolated from European seabass, Dicentrarchus labrax, reared in fish farms.</title>
        <authorList>
            <person name="Stathopoulou P."/>
            <person name="Asimakis E."/>
            <person name="Tzokas K."/>
            <person name="Batargias C."/>
            <person name="Tsiamis G."/>
        </authorList>
    </citation>
    <scope>NUCLEOTIDE SEQUENCE [LARGE SCALE GENOMIC DNA]</scope>
    <source>
        <strain evidence="3 4">DL</strain>
    </source>
</reference>
<gene>
    <name evidence="3" type="ORF">HLY00_4120</name>
</gene>
<comment type="caution">
    <text evidence="3">The sequence shown here is derived from an EMBL/GenBank/DDBJ whole genome shotgun (WGS) entry which is preliminary data.</text>
</comment>
<evidence type="ECO:0000313" key="4">
    <source>
        <dbReference type="Proteomes" id="UP000570517"/>
    </source>
</evidence>
<keyword evidence="4" id="KW-1185">Reference proteome</keyword>
<organism evidence="3 4">
    <name type="scientific">Mycolicibacterium hippocampi</name>
    <dbReference type="NCBI Taxonomy" id="659824"/>
    <lineage>
        <taxon>Bacteria</taxon>
        <taxon>Bacillati</taxon>
        <taxon>Actinomycetota</taxon>
        <taxon>Actinomycetes</taxon>
        <taxon>Mycobacteriales</taxon>
        <taxon>Mycobacteriaceae</taxon>
        <taxon>Mycolicibacterium</taxon>
    </lineage>
</organism>
<dbReference type="Pfam" id="PF06259">
    <property type="entry name" value="Abhydrolase_8"/>
    <property type="match status" value="1"/>
</dbReference>
<feature type="region of interest" description="Disordered" evidence="1">
    <location>
        <begin position="158"/>
        <end position="181"/>
    </location>
</feature>
<dbReference type="Proteomes" id="UP000570517">
    <property type="component" value="Unassembled WGS sequence"/>
</dbReference>
<feature type="domain" description="DUF1023" evidence="2">
    <location>
        <begin position="300"/>
        <end position="467"/>
    </location>
</feature>
<dbReference type="SUPFAM" id="SSF140453">
    <property type="entry name" value="EsxAB dimer-like"/>
    <property type="match status" value="1"/>
</dbReference>
<dbReference type="InterPro" id="IPR036689">
    <property type="entry name" value="ESAT-6-like_sf"/>
</dbReference>
<proteinExistence type="predicted"/>
<evidence type="ECO:0000259" key="2">
    <source>
        <dbReference type="Pfam" id="PF06259"/>
    </source>
</evidence>
<dbReference type="EMBL" id="JABFYL010000001">
    <property type="protein sequence ID" value="NVN48271.1"/>
    <property type="molecule type" value="Genomic_DNA"/>
</dbReference>
<dbReference type="InterPro" id="IPR010427">
    <property type="entry name" value="DUF1023"/>
</dbReference>
<feature type="compositionally biased region" description="Pro residues" evidence="1">
    <location>
        <begin position="163"/>
        <end position="177"/>
    </location>
</feature>
<dbReference type="RefSeq" id="WP_178356746.1">
    <property type="nucleotide sequence ID" value="NZ_JABFYL010000001.1"/>
</dbReference>
<feature type="region of interest" description="Disordered" evidence="1">
    <location>
        <begin position="590"/>
        <end position="612"/>
    </location>
</feature>
<dbReference type="AlphaFoldDB" id="A0A850PCQ7"/>
<evidence type="ECO:0000313" key="3">
    <source>
        <dbReference type="EMBL" id="NVN48271.1"/>
    </source>
</evidence>
<name>A0A850PCQ7_9MYCO</name>
<sequence>MSVTVSMVEASNPQGLTAAAGALGTKIVELDAVIATEREALDRLRAAWQGAGSEAAIAKAEQNLTSQLQLRARLETMQKALSTGGAQLGATRDGVTGLVDMLRAGGWTVAEDGRATAPPFPPLLRHFEPGFTAVIQRLLQLFGEIDATTAGAVRTAIGGSAPATPPGTPLPPMPPPGASAEEVNQWWNSLSDADRQRLQDTAPRGLGNLDGLPVEVRDELNRTVMDRDIARVDNAATANGVPADEVVANPERFGLNRADVMAYQNGLKARQGLKHQSEGDNPARPRPVYLFGYDPLAYDGQGTAAIALGNPDAADNIGVIVPGTGSSLESDWLNSGRNDGINLLDQMSKADPTKQNAVIMWMGYDAPDSFADIRIANPELARAGGDLLAGDVNSLHVTHTGMAEPTITVLGHSYGSTTVADAFAGSGMQATNAVLLGCPGTDLAQTAADFNLQGGQVYVGNASTDPVGWIGSSDFAADVLNGPLADPLGVSAGLGNDAAAESFGGVRFHAEVPGTDYPDFNDHSYYYTMGSESLYSMAAISSGHGDALGELGMLAGERTAPTVSTPDRIPTPFGDIPLPHTDVPLGPAIIDPEAGRDNGSVTADHKFDGKPL</sequence>
<feature type="compositionally biased region" description="Basic and acidic residues" evidence="1">
    <location>
        <begin position="603"/>
        <end position="612"/>
    </location>
</feature>
<evidence type="ECO:0000256" key="1">
    <source>
        <dbReference type="SAM" id="MobiDB-lite"/>
    </source>
</evidence>
<accession>A0A850PCQ7</accession>
<dbReference type="Gene3D" id="1.10.287.1060">
    <property type="entry name" value="ESAT-6-like"/>
    <property type="match status" value="1"/>
</dbReference>
<protein>
    <recommendedName>
        <fullName evidence="2">DUF1023 domain-containing protein</fullName>
    </recommendedName>
</protein>